<name>A0A398D0N9_9BACT</name>
<keyword evidence="1" id="KW-1133">Transmembrane helix</keyword>
<evidence type="ECO:0000313" key="4">
    <source>
        <dbReference type="Proteomes" id="UP000266328"/>
    </source>
</evidence>
<keyword evidence="1" id="KW-0812">Transmembrane</keyword>
<keyword evidence="1" id="KW-0472">Membrane</keyword>
<feature type="domain" description="RadC-like JAB" evidence="2">
    <location>
        <begin position="2"/>
        <end position="25"/>
    </location>
</feature>
<sequence length="41" mass="4281">MDTTNKIVQALKCVGVRVLDHIIVGLIGIAAYLMLTAAAAL</sequence>
<dbReference type="Pfam" id="PF04002">
    <property type="entry name" value="RadC"/>
    <property type="match status" value="1"/>
</dbReference>
<protein>
    <recommendedName>
        <fullName evidence="2">RadC-like JAB domain-containing protein</fullName>
    </recommendedName>
</protein>
<dbReference type="InterPro" id="IPR025657">
    <property type="entry name" value="RadC_JAB"/>
</dbReference>
<keyword evidence="4" id="KW-1185">Reference proteome</keyword>
<dbReference type="EMBL" id="QXIS01000033">
    <property type="protein sequence ID" value="RIE05687.1"/>
    <property type="molecule type" value="Genomic_DNA"/>
</dbReference>
<dbReference type="Proteomes" id="UP000266328">
    <property type="component" value="Unassembled WGS sequence"/>
</dbReference>
<dbReference type="AlphaFoldDB" id="A0A398D0N9"/>
<evidence type="ECO:0000259" key="2">
    <source>
        <dbReference type="Pfam" id="PF04002"/>
    </source>
</evidence>
<dbReference type="RefSeq" id="WP_119089431.1">
    <property type="nucleotide sequence ID" value="NZ_QXIS01000033.1"/>
</dbReference>
<organism evidence="3 4">
    <name type="scientific">Candidatus Cryosericum terrychapinii</name>
    <dbReference type="NCBI Taxonomy" id="2290919"/>
    <lineage>
        <taxon>Bacteria</taxon>
        <taxon>Pseudomonadati</taxon>
        <taxon>Caldisericota/Cryosericota group</taxon>
        <taxon>Candidatus Cryosericota</taxon>
        <taxon>Candidatus Cryosericia</taxon>
        <taxon>Candidatus Cryosericales</taxon>
        <taxon>Candidatus Cryosericaceae</taxon>
        <taxon>Candidatus Cryosericum</taxon>
    </lineage>
</organism>
<evidence type="ECO:0000313" key="3">
    <source>
        <dbReference type="EMBL" id="RIE05687.1"/>
    </source>
</evidence>
<feature type="transmembrane region" description="Helical" evidence="1">
    <location>
        <begin position="21"/>
        <end position="40"/>
    </location>
</feature>
<reference evidence="3 4" key="1">
    <citation type="submission" date="2018-09" db="EMBL/GenBank/DDBJ databases">
        <title>Discovery and Ecogenomic Context for Candidatus Cryosericales, a Global Caldiserica Order Active in Thawing Permafrost.</title>
        <authorList>
            <person name="Martinez M.A."/>
            <person name="Woodcroft B.J."/>
            <person name="Ignacio Espinoza J.C."/>
            <person name="Zayed A."/>
            <person name="Singleton C.M."/>
            <person name="Boyd J."/>
            <person name="Li Y.-F."/>
            <person name="Purvine S."/>
            <person name="Maughan H."/>
            <person name="Hodgkins S.B."/>
            <person name="Anderson D."/>
            <person name="Sederholm M."/>
            <person name="Temperton B."/>
            <person name="Saleska S.R."/>
            <person name="Tyson G.W."/>
            <person name="Rich V.I."/>
        </authorList>
    </citation>
    <scope>NUCLEOTIDE SEQUENCE [LARGE SCALE GENOMIC DNA]</scope>
    <source>
        <strain evidence="3 4">SMC7</strain>
    </source>
</reference>
<accession>A0A398D0N9</accession>
<comment type="caution">
    <text evidence="3">The sequence shown here is derived from an EMBL/GenBank/DDBJ whole genome shotgun (WGS) entry which is preliminary data.</text>
</comment>
<proteinExistence type="predicted"/>
<gene>
    <name evidence="3" type="ORF">SMC7_05905</name>
</gene>
<evidence type="ECO:0000256" key="1">
    <source>
        <dbReference type="SAM" id="Phobius"/>
    </source>
</evidence>